<keyword evidence="4" id="KW-1185">Reference proteome</keyword>
<comment type="similarity">
    <text evidence="1">Belongs to the ARG7 family.</text>
</comment>
<evidence type="ECO:0000313" key="4">
    <source>
        <dbReference type="Proteomes" id="UP000636800"/>
    </source>
</evidence>
<gene>
    <name evidence="3" type="ORF">HPP92_003754</name>
    <name evidence="2" type="ORF">HPP92_004184</name>
</gene>
<dbReference type="PANTHER" id="PTHR31374">
    <property type="entry name" value="AUXIN-INDUCED PROTEIN-LIKE-RELATED"/>
    <property type="match status" value="1"/>
</dbReference>
<protein>
    <recommendedName>
        <fullName evidence="6">Small auxin up regulated protein</fullName>
    </recommendedName>
</protein>
<evidence type="ECO:0008006" key="6">
    <source>
        <dbReference type="Google" id="ProtNLM"/>
    </source>
</evidence>
<evidence type="ECO:0000256" key="1">
    <source>
        <dbReference type="ARBA" id="ARBA00006974"/>
    </source>
</evidence>
<evidence type="ECO:0000313" key="3">
    <source>
        <dbReference type="EMBL" id="KAG0503682.1"/>
    </source>
</evidence>
<proteinExistence type="inferred from homology"/>
<dbReference type="EMBL" id="JADCNL010000001">
    <property type="protein sequence ID" value="KAG0499493.1"/>
    <property type="molecule type" value="Genomic_DNA"/>
</dbReference>
<dbReference type="AlphaFoldDB" id="A0A835VJN6"/>
<dbReference type="Proteomes" id="UP000639772">
    <property type="component" value="Chromosome 1"/>
</dbReference>
<dbReference type="InterPro" id="IPR003676">
    <property type="entry name" value="SAUR_fam"/>
</dbReference>
<comment type="caution">
    <text evidence="2">The sequence shown here is derived from an EMBL/GenBank/DDBJ whole genome shotgun (WGS) entry which is preliminary data.</text>
</comment>
<accession>A0A835VJN6</accession>
<evidence type="ECO:0000313" key="5">
    <source>
        <dbReference type="Proteomes" id="UP000639772"/>
    </source>
</evidence>
<dbReference type="OrthoDB" id="838391at2759"/>
<dbReference type="PANTHER" id="PTHR31374:SF198">
    <property type="entry name" value="AUXIN-RESPONSIVE PROTEIN SAUR72"/>
    <property type="match status" value="1"/>
</dbReference>
<dbReference type="GO" id="GO:0009733">
    <property type="term" value="P:response to auxin"/>
    <property type="evidence" value="ECO:0007669"/>
    <property type="project" value="InterPro"/>
</dbReference>
<evidence type="ECO:0000313" key="2">
    <source>
        <dbReference type="EMBL" id="KAG0499493.1"/>
    </source>
</evidence>
<sequence>MRKLIRRMARVADSSQVHLLWAGKSMAGERVVEGHVPVDVGDEMERFVVRADLLGQPAFVELLRRSAQEYGYDQVGVLRIPCTVDLFRRVLLASDAGETLSATDLAGHFVSVPN</sequence>
<dbReference type="Proteomes" id="UP000636800">
    <property type="component" value="Chromosome 1"/>
</dbReference>
<dbReference type="Pfam" id="PF02519">
    <property type="entry name" value="Auxin_inducible"/>
    <property type="match status" value="1"/>
</dbReference>
<organism evidence="2 4">
    <name type="scientific">Vanilla planifolia</name>
    <name type="common">Vanilla</name>
    <dbReference type="NCBI Taxonomy" id="51239"/>
    <lineage>
        <taxon>Eukaryota</taxon>
        <taxon>Viridiplantae</taxon>
        <taxon>Streptophyta</taxon>
        <taxon>Embryophyta</taxon>
        <taxon>Tracheophyta</taxon>
        <taxon>Spermatophyta</taxon>
        <taxon>Magnoliopsida</taxon>
        <taxon>Liliopsida</taxon>
        <taxon>Asparagales</taxon>
        <taxon>Orchidaceae</taxon>
        <taxon>Vanilloideae</taxon>
        <taxon>Vanilleae</taxon>
        <taxon>Vanilla</taxon>
    </lineage>
</organism>
<dbReference type="EMBL" id="JADCNM010000001">
    <property type="protein sequence ID" value="KAG0503682.1"/>
    <property type="molecule type" value="Genomic_DNA"/>
</dbReference>
<name>A0A835VJN6_VANPL</name>
<reference evidence="4 5" key="1">
    <citation type="journal article" date="2020" name="Nat. Food">
        <title>A phased Vanilla planifolia genome enables genetic improvement of flavour and production.</title>
        <authorList>
            <person name="Hasing T."/>
            <person name="Tang H."/>
            <person name="Brym M."/>
            <person name="Khazi F."/>
            <person name="Huang T."/>
            <person name="Chambers A.H."/>
        </authorList>
    </citation>
    <scope>NUCLEOTIDE SEQUENCE [LARGE SCALE GENOMIC DNA]</scope>
    <source>
        <tissue evidence="2">Leaf</tissue>
    </source>
</reference>